<dbReference type="FunFam" id="3.40.309.10:FF:000009">
    <property type="entry name" value="Aldehyde dehydrogenase A"/>
    <property type="match status" value="1"/>
</dbReference>
<evidence type="ECO:0000313" key="7">
    <source>
        <dbReference type="Proteomes" id="UP000627538"/>
    </source>
</evidence>
<dbReference type="AlphaFoldDB" id="A0A8I0GAH7"/>
<feature type="domain" description="Aldehyde dehydrogenase" evidence="5">
    <location>
        <begin position="14"/>
        <end position="471"/>
    </location>
</feature>
<feature type="active site" evidence="3">
    <location>
        <position position="251"/>
    </location>
</feature>
<dbReference type="CDD" id="cd07103">
    <property type="entry name" value="ALDH_F5_SSADH_GabD"/>
    <property type="match status" value="1"/>
</dbReference>
<reference evidence="6 7" key="1">
    <citation type="submission" date="2020-08" db="EMBL/GenBank/DDBJ databases">
        <title>Winkia gen. nov., sp. nov., isolated from faeces of the Anser albifrons in China.</title>
        <authorList>
            <person name="Liu Q."/>
        </authorList>
    </citation>
    <scope>NUCLEOTIDE SEQUENCE [LARGE SCALE GENOMIC DNA]</scope>
    <source>
        <strain evidence="6 7">C62</strain>
    </source>
</reference>
<dbReference type="GO" id="GO:0004777">
    <property type="term" value="F:succinate-semialdehyde dehydrogenase (NAD+) activity"/>
    <property type="evidence" value="ECO:0007669"/>
    <property type="project" value="TreeGrafter"/>
</dbReference>
<dbReference type="Pfam" id="PF00171">
    <property type="entry name" value="Aldedh"/>
    <property type="match status" value="1"/>
</dbReference>
<dbReference type="EMBL" id="JACRUO010000001">
    <property type="protein sequence ID" value="MBD3689218.1"/>
    <property type="molecule type" value="Genomic_DNA"/>
</dbReference>
<dbReference type="InterPro" id="IPR029510">
    <property type="entry name" value="Ald_DH_CS_GLU"/>
</dbReference>
<dbReference type="SUPFAM" id="SSF53720">
    <property type="entry name" value="ALDH-like"/>
    <property type="match status" value="1"/>
</dbReference>
<dbReference type="RefSeq" id="WP_191071285.1">
    <property type="nucleotide sequence ID" value="NZ_CP060506.1"/>
</dbReference>
<dbReference type="InterPro" id="IPR050740">
    <property type="entry name" value="Aldehyde_DH_Superfamily"/>
</dbReference>
<sequence length="478" mass="50636">MADNPTTLYVNGTWRASADGATFDVLNPATGEVLAQVASATPADGMAALDAADNAAREWAETPARERAHYLWRAFDAVTARAEEFARCMTLEMGKPLDQARAEVTYGAEFLRWFAEEAAHVHGECYHTPEGALQVMTLKRPVGPCLFITPWNFPLAMATRKIAPALAAGCTCVLKPSEDTPLTALLFAQVLDEVGLPAGVVNVVPTADTPPMTGPMIADPRLRKISFTGSTAVGRALLKEAAENVLRTSMELGGLAPFIVFDDADLDAAVDAAVATKMRNMGEACNASSRFYVHNSVREEFTTRVSEALGAMRVGDGMSDGTEVGPIVSAKQRDHVVDLVNRSVAAGGRLVCGGHPCEGPGFFYPPTVVADLAPDNPLLHEEVFGPVAPICGFDTEEEALALANATEFGLAGYVHTRDVARIMRLAQRLEVGMIGVNSATISNAAAPFGGVKASGLGREGGLDGIEEFLETIYVGMPR</sequence>
<keyword evidence="2 4" id="KW-0560">Oxidoreductase</keyword>
<protein>
    <submittedName>
        <fullName evidence="6">NAD-dependent succinate-semialdehyde dehydrogenase</fullName>
    </submittedName>
</protein>
<evidence type="ECO:0000259" key="5">
    <source>
        <dbReference type="Pfam" id="PF00171"/>
    </source>
</evidence>
<dbReference type="GO" id="GO:0009450">
    <property type="term" value="P:gamma-aminobutyric acid catabolic process"/>
    <property type="evidence" value="ECO:0007669"/>
    <property type="project" value="TreeGrafter"/>
</dbReference>
<evidence type="ECO:0000256" key="4">
    <source>
        <dbReference type="RuleBase" id="RU003345"/>
    </source>
</evidence>
<name>A0A8I0GAH7_9ACTO</name>
<dbReference type="Proteomes" id="UP000627538">
    <property type="component" value="Unassembled WGS sequence"/>
</dbReference>
<comment type="caution">
    <text evidence="6">The sequence shown here is derived from an EMBL/GenBank/DDBJ whole genome shotgun (WGS) entry which is preliminary data.</text>
</comment>
<evidence type="ECO:0000256" key="3">
    <source>
        <dbReference type="PROSITE-ProRule" id="PRU10007"/>
    </source>
</evidence>
<dbReference type="Gene3D" id="3.40.309.10">
    <property type="entry name" value="Aldehyde Dehydrogenase, Chain A, domain 2"/>
    <property type="match status" value="1"/>
</dbReference>
<evidence type="ECO:0000256" key="1">
    <source>
        <dbReference type="ARBA" id="ARBA00009986"/>
    </source>
</evidence>
<dbReference type="PROSITE" id="PS00687">
    <property type="entry name" value="ALDEHYDE_DEHYDR_GLU"/>
    <property type="match status" value="1"/>
</dbReference>
<comment type="similarity">
    <text evidence="1 4">Belongs to the aldehyde dehydrogenase family.</text>
</comment>
<organism evidence="6 7">
    <name type="scientific">Nanchangia anserum</name>
    <dbReference type="NCBI Taxonomy" id="2692125"/>
    <lineage>
        <taxon>Bacteria</taxon>
        <taxon>Bacillati</taxon>
        <taxon>Actinomycetota</taxon>
        <taxon>Actinomycetes</taxon>
        <taxon>Actinomycetales</taxon>
        <taxon>Actinomycetaceae</taxon>
        <taxon>Nanchangia</taxon>
    </lineage>
</organism>
<evidence type="ECO:0000256" key="2">
    <source>
        <dbReference type="ARBA" id="ARBA00023002"/>
    </source>
</evidence>
<dbReference type="Gene3D" id="3.40.605.10">
    <property type="entry name" value="Aldehyde Dehydrogenase, Chain A, domain 1"/>
    <property type="match status" value="1"/>
</dbReference>
<gene>
    <name evidence="6" type="ORF">H8R10_03105</name>
</gene>
<dbReference type="InterPro" id="IPR016162">
    <property type="entry name" value="Ald_DH_N"/>
</dbReference>
<dbReference type="InterPro" id="IPR015590">
    <property type="entry name" value="Aldehyde_DH_dom"/>
</dbReference>
<evidence type="ECO:0000313" key="6">
    <source>
        <dbReference type="EMBL" id="MBD3689218.1"/>
    </source>
</evidence>
<dbReference type="PANTHER" id="PTHR43353:SF5">
    <property type="entry name" value="SUCCINATE-SEMIALDEHYDE DEHYDROGENASE, MITOCHONDRIAL"/>
    <property type="match status" value="1"/>
</dbReference>
<keyword evidence="7" id="KW-1185">Reference proteome</keyword>
<dbReference type="InterPro" id="IPR016163">
    <property type="entry name" value="Ald_DH_C"/>
</dbReference>
<dbReference type="FunFam" id="3.40.605.10:FF:000007">
    <property type="entry name" value="NAD/NADP-dependent betaine aldehyde dehydrogenase"/>
    <property type="match status" value="1"/>
</dbReference>
<proteinExistence type="inferred from homology"/>
<accession>A0A8I0GAH7</accession>
<dbReference type="PANTHER" id="PTHR43353">
    <property type="entry name" value="SUCCINATE-SEMIALDEHYDE DEHYDROGENASE, MITOCHONDRIAL"/>
    <property type="match status" value="1"/>
</dbReference>
<dbReference type="InterPro" id="IPR016161">
    <property type="entry name" value="Ald_DH/histidinol_DH"/>
</dbReference>